<keyword evidence="5" id="KW-1185">Reference proteome</keyword>
<dbReference type="CDD" id="cd03784">
    <property type="entry name" value="GT1_Gtf-like"/>
    <property type="match status" value="1"/>
</dbReference>
<protein>
    <recommendedName>
        <fullName evidence="6">Glycosyltransferase</fullName>
    </recommendedName>
</protein>
<evidence type="ECO:0000256" key="3">
    <source>
        <dbReference type="ARBA" id="ARBA00022679"/>
    </source>
</evidence>
<gene>
    <name evidence="4" type="ORF">Taro_044375</name>
</gene>
<dbReference type="Proteomes" id="UP000652761">
    <property type="component" value="Unassembled WGS sequence"/>
</dbReference>
<sequence length="519" mass="56272">MATTPTVMDLAPSPPLSSSELTHPGPFLSTVLCHSTAAMATAATVMPHVLFVSFAGQGHLNPFLRFAKRVAAKGADVTVYTSEDAGRRIREFAKSAAADGEFQTVGLGRLRFEFFDGCGNPSTRSADLDLYMGQLEEVGSRELAALIRRQGELGRPISCVVGNPFLAWAVDVAAGMGIPCGVLWVQSCAVFSAYYHYHNALLDFPDATKPDVVVTLPGVPSLRPNELPSFLVPGNAYPVLTESILTQFGSLHKASWVLLNTFEQLERDAIAGISPLTPVIPVGPLVEPPPCGEGEDHLRGDLLKADDCVKWLDTQEPRSVVYVSVGSVVVLRQEEVTEMAEGLRTSGQPFLWVVRGDNRGMLPEGFEKETAGRGLVVGWSPQDRVLAHLSTGCFLTHCGWNSTLECLASGVPVIAFPHWGDQVTDAKFLVEVFGVGVHLRPQPPGEAVIEEEGPSFTREDVERCVEEVMRGPRAEVIRDSAAKWREESRAAMAEGGTSDRNILAFTEEIRDRCRGRPEP</sequence>
<evidence type="ECO:0000313" key="4">
    <source>
        <dbReference type="EMBL" id="MQM11468.1"/>
    </source>
</evidence>
<dbReference type="PANTHER" id="PTHR11926">
    <property type="entry name" value="GLUCOSYL/GLUCURONOSYL TRANSFERASES"/>
    <property type="match status" value="1"/>
</dbReference>
<evidence type="ECO:0008006" key="6">
    <source>
        <dbReference type="Google" id="ProtNLM"/>
    </source>
</evidence>
<dbReference type="OrthoDB" id="5835829at2759"/>
<reference evidence="4" key="1">
    <citation type="submission" date="2017-07" db="EMBL/GenBank/DDBJ databases">
        <title>Taro Niue Genome Assembly and Annotation.</title>
        <authorList>
            <person name="Atibalentja N."/>
            <person name="Keating K."/>
            <person name="Fields C.J."/>
        </authorList>
    </citation>
    <scope>NUCLEOTIDE SEQUENCE</scope>
    <source>
        <strain evidence="4">Niue_2</strain>
        <tissue evidence="4">Leaf</tissue>
    </source>
</reference>
<keyword evidence="2" id="KW-0328">Glycosyltransferase</keyword>
<dbReference type="SMR" id="A0A843WY60"/>
<dbReference type="GO" id="GO:0080044">
    <property type="term" value="F:quercetin 7-O-glucosyltransferase activity"/>
    <property type="evidence" value="ECO:0007669"/>
    <property type="project" value="TreeGrafter"/>
</dbReference>
<dbReference type="SUPFAM" id="SSF53756">
    <property type="entry name" value="UDP-Glycosyltransferase/glycogen phosphorylase"/>
    <property type="match status" value="1"/>
</dbReference>
<dbReference type="GO" id="GO:0080043">
    <property type="term" value="F:quercetin 3-O-glucosyltransferase activity"/>
    <property type="evidence" value="ECO:0007669"/>
    <property type="project" value="TreeGrafter"/>
</dbReference>
<name>A0A843WY60_COLES</name>
<dbReference type="Gene3D" id="3.40.50.2000">
    <property type="entry name" value="Glycogen Phosphorylase B"/>
    <property type="match status" value="2"/>
</dbReference>
<comment type="similarity">
    <text evidence="1">Belongs to the UDP-glycosyltransferase family.</text>
</comment>
<organism evidence="4 5">
    <name type="scientific">Colocasia esculenta</name>
    <name type="common">Wild taro</name>
    <name type="synonym">Arum esculentum</name>
    <dbReference type="NCBI Taxonomy" id="4460"/>
    <lineage>
        <taxon>Eukaryota</taxon>
        <taxon>Viridiplantae</taxon>
        <taxon>Streptophyta</taxon>
        <taxon>Embryophyta</taxon>
        <taxon>Tracheophyta</taxon>
        <taxon>Spermatophyta</taxon>
        <taxon>Magnoliopsida</taxon>
        <taxon>Liliopsida</taxon>
        <taxon>Araceae</taxon>
        <taxon>Aroideae</taxon>
        <taxon>Colocasieae</taxon>
        <taxon>Colocasia</taxon>
    </lineage>
</organism>
<comment type="caution">
    <text evidence="4">The sequence shown here is derived from an EMBL/GenBank/DDBJ whole genome shotgun (WGS) entry which is preliminary data.</text>
</comment>
<proteinExistence type="inferred from homology"/>
<dbReference type="FunFam" id="3.40.50.2000:FF:000078">
    <property type="entry name" value="Glycosyltransferase"/>
    <property type="match status" value="1"/>
</dbReference>
<evidence type="ECO:0000256" key="1">
    <source>
        <dbReference type="ARBA" id="ARBA00009995"/>
    </source>
</evidence>
<dbReference type="InterPro" id="IPR002213">
    <property type="entry name" value="UDP_glucos_trans"/>
</dbReference>
<dbReference type="Pfam" id="PF00201">
    <property type="entry name" value="UDPGT"/>
    <property type="match status" value="1"/>
</dbReference>
<keyword evidence="3" id="KW-0808">Transferase</keyword>
<dbReference type="PANTHER" id="PTHR11926:SF986">
    <property type="entry name" value="UDP-GLYCOSYLTRANSFERASE 84A1"/>
    <property type="match status" value="1"/>
</dbReference>
<accession>A0A843WY60</accession>
<dbReference type="EMBL" id="NMUH01004986">
    <property type="protein sequence ID" value="MQM11468.1"/>
    <property type="molecule type" value="Genomic_DNA"/>
</dbReference>
<evidence type="ECO:0000313" key="5">
    <source>
        <dbReference type="Proteomes" id="UP000652761"/>
    </source>
</evidence>
<evidence type="ECO:0000256" key="2">
    <source>
        <dbReference type="ARBA" id="ARBA00022676"/>
    </source>
</evidence>
<dbReference type="AlphaFoldDB" id="A0A843WY60"/>